<comment type="caution">
    <text evidence="1">The sequence shown here is derived from an EMBL/GenBank/DDBJ whole genome shotgun (WGS) entry which is preliminary data.</text>
</comment>
<dbReference type="PANTHER" id="PTHR43384">
    <property type="entry name" value="SEPTUM SITE-DETERMINING PROTEIN MIND HOMOLOG, CHLOROPLASTIC-RELATED"/>
    <property type="match status" value="1"/>
</dbReference>
<organism evidence="1 2">
    <name type="scientific">Paractinoplanes hotanensis</name>
    <dbReference type="NCBI Taxonomy" id="2906497"/>
    <lineage>
        <taxon>Bacteria</taxon>
        <taxon>Bacillati</taxon>
        <taxon>Actinomycetota</taxon>
        <taxon>Actinomycetes</taxon>
        <taxon>Micromonosporales</taxon>
        <taxon>Micromonosporaceae</taxon>
        <taxon>Paractinoplanes</taxon>
    </lineage>
</organism>
<sequence length="349" mass="37055">MTTLEPNPRGWMVLSIAAPDAPPADAMVAAGDSASLDSGTEWPAYPVADQRSHERPVNQPVVVRARAVPSEFGPANIAERAWLRAAALHPNAMIAVSSADGGVGRSTLVAALGDLLALAVPGPVVAIDMHPVPWGGLGERIGRSNAGTMWDAVRDLHTLTSRHEVERWTQRSPSGLLALVGETEGQGRRPPRHDEAAAVVEALRRIYPLTICDVMPALVTGVWRTLAAAYAPVLAARATTDSLHHTMRLLTHLRAAGNGAVVDRAVLAVIATSPATDRTVRAVLRQVATVVPDVVSIPYDPQLARPEPVDARRLKKQTRTALVQLADAVIGRCADSRVALPIAARKERA</sequence>
<dbReference type="SUPFAM" id="SSF52540">
    <property type="entry name" value="P-loop containing nucleoside triphosphate hydrolases"/>
    <property type="match status" value="1"/>
</dbReference>
<dbReference type="EMBL" id="JAMQOL010000068">
    <property type="protein sequence ID" value="MCM4083910.1"/>
    <property type="molecule type" value="Genomic_DNA"/>
</dbReference>
<dbReference type="Gene3D" id="3.40.50.300">
    <property type="entry name" value="P-loop containing nucleotide triphosphate hydrolases"/>
    <property type="match status" value="1"/>
</dbReference>
<evidence type="ECO:0000313" key="1">
    <source>
        <dbReference type="EMBL" id="MCM4083910.1"/>
    </source>
</evidence>
<accession>A0ABT0YDP5</accession>
<evidence type="ECO:0000313" key="2">
    <source>
        <dbReference type="Proteomes" id="UP001523216"/>
    </source>
</evidence>
<name>A0ABT0YDP5_9ACTN</name>
<evidence type="ECO:0008006" key="3">
    <source>
        <dbReference type="Google" id="ProtNLM"/>
    </source>
</evidence>
<dbReference type="InterPro" id="IPR027417">
    <property type="entry name" value="P-loop_NTPase"/>
</dbReference>
<dbReference type="InterPro" id="IPR050625">
    <property type="entry name" value="ParA/MinD_ATPase"/>
</dbReference>
<dbReference type="PANTHER" id="PTHR43384:SF14">
    <property type="entry name" value="ESX-1 SECRETION-ASSOCIATED PROTEIN ESPI"/>
    <property type="match status" value="1"/>
</dbReference>
<keyword evidence="2" id="KW-1185">Reference proteome</keyword>
<reference evidence="1 2" key="1">
    <citation type="submission" date="2022-06" db="EMBL/GenBank/DDBJ databases">
        <title>Actinoplanes abujensis sp. nov., isolated from Nigerian arid soil.</title>
        <authorList>
            <person name="Ding P."/>
        </authorList>
    </citation>
    <scope>NUCLEOTIDE SEQUENCE [LARGE SCALE GENOMIC DNA]</scope>
    <source>
        <strain evidence="2">TRM88002</strain>
    </source>
</reference>
<proteinExistence type="predicted"/>
<protein>
    <recommendedName>
        <fullName evidence="3">CobQ/CobB/MinD/ParA nucleotide binding domain-containing protein</fullName>
    </recommendedName>
</protein>
<dbReference type="Proteomes" id="UP001523216">
    <property type="component" value="Unassembled WGS sequence"/>
</dbReference>
<dbReference type="RefSeq" id="WP_251803678.1">
    <property type="nucleotide sequence ID" value="NZ_JAMQOL010000068.1"/>
</dbReference>
<gene>
    <name evidence="1" type="ORF">LXN57_40825</name>
</gene>